<feature type="non-terminal residue" evidence="1">
    <location>
        <position position="1"/>
    </location>
</feature>
<evidence type="ECO:0000313" key="2">
    <source>
        <dbReference type="Proteomes" id="UP001497382"/>
    </source>
</evidence>
<keyword evidence="2" id="KW-1185">Reference proteome</keyword>
<feature type="non-terminal residue" evidence="1">
    <location>
        <position position="100"/>
    </location>
</feature>
<gene>
    <name evidence="1" type="ORF">LARSCL_LOCUS577</name>
</gene>
<protein>
    <submittedName>
        <fullName evidence="1">Uncharacterized protein</fullName>
    </submittedName>
</protein>
<comment type="caution">
    <text evidence="1">The sequence shown here is derived from an EMBL/GenBank/DDBJ whole genome shotgun (WGS) entry which is preliminary data.</text>
</comment>
<evidence type="ECO:0000313" key="1">
    <source>
        <dbReference type="EMBL" id="CAL1261721.1"/>
    </source>
</evidence>
<accession>A0AAV1YS17</accession>
<dbReference type="AlphaFoldDB" id="A0AAV1YS17"/>
<proteinExistence type="predicted"/>
<reference evidence="1 2" key="1">
    <citation type="submission" date="2024-04" db="EMBL/GenBank/DDBJ databases">
        <authorList>
            <person name="Rising A."/>
            <person name="Reimegard J."/>
            <person name="Sonavane S."/>
            <person name="Akerstrom W."/>
            <person name="Nylinder S."/>
            <person name="Hedman E."/>
            <person name="Kallberg Y."/>
        </authorList>
    </citation>
    <scope>NUCLEOTIDE SEQUENCE [LARGE SCALE GENOMIC DNA]</scope>
</reference>
<organism evidence="1 2">
    <name type="scientific">Larinioides sclopetarius</name>
    <dbReference type="NCBI Taxonomy" id="280406"/>
    <lineage>
        <taxon>Eukaryota</taxon>
        <taxon>Metazoa</taxon>
        <taxon>Ecdysozoa</taxon>
        <taxon>Arthropoda</taxon>
        <taxon>Chelicerata</taxon>
        <taxon>Arachnida</taxon>
        <taxon>Araneae</taxon>
        <taxon>Araneomorphae</taxon>
        <taxon>Entelegynae</taxon>
        <taxon>Araneoidea</taxon>
        <taxon>Araneidae</taxon>
        <taxon>Larinioides</taxon>
    </lineage>
</organism>
<name>A0AAV1YS17_9ARAC</name>
<dbReference type="EMBL" id="CAXIEN010000003">
    <property type="protein sequence ID" value="CAL1261721.1"/>
    <property type="molecule type" value="Genomic_DNA"/>
</dbReference>
<sequence length="100" mass="11496">RARRRSSSPLSAVASAVSAPALQQHTALSQHEGIDSHKQRRGTCLQISLIFWIVRLFLLKYCPRGCKSQIQTLYLFISIWSSEFRVVKNLQCFPFQTLHH</sequence>
<dbReference type="Proteomes" id="UP001497382">
    <property type="component" value="Unassembled WGS sequence"/>
</dbReference>